<dbReference type="PANTHER" id="PTHR11715:SF3">
    <property type="entry name" value="GLYCINE CLEAVAGE SYSTEM H PROTEIN-RELATED"/>
    <property type="match status" value="1"/>
</dbReference>
<dbReference type="GO" id="GO:0005829">
    <property type="term" value="C:cytosol"/>
    <property type="evidence" value="ECO:0007669"/>
    <property type="project" value="TreeGrafter"/>
</dbReference>
<evidence type="ECO:0000259" key="5">
    <source>
        <dbReference type="PROSITE" id="PS50968"/>
    </source>
</evidence>
<proteinExistence type="inferred from homology"/>
<dbReference type="KEGG" id="fcz:IMF26_02425"/>
<keyword evidence="2 3" id="KW-0450">Lipoyl</keyword>
<feature type="modified residue" description="N6-lipoyllysine" evidence="3 4">
    <location>
        <position position="63"/>
    </location>
</feature>
<dbReference type="InterPro" id="IPR033753">
    <property type="entry name" value="GCV_H/Fam206"/>
</dbReference>
<dbReference type="NCBIfam" id="TIGR00527">
    <property type="entry name" value="gcvH"/>
    <property type="match status" value="1"/>
</dbReference>
<dbReference type="NCBIfam" id="NF002270">
    <property type="entry name" value="PRK01202.1"/>
    <property type="match status" value="1"/>
</dbReference>
<dbReference type="GO" id="GO:0019464">
    <property type="term" value="P:glycine decarboxylation via glycine cleavage system"/>
    <property type="evidence" value="ECO:0007669"/>
    <property type="project" value="UniProtKB-UniRule"/>
</dbReference>
<comment type="similarity">
    <text evidence="1 3">Belongs to the GcvH family.</text>
</comment>
<dbReference type="InterPro" id="IPR002930">
    <property type="entry name" value="GCV_H"/>
</dbReference>
<evidence type="ECO:0000256" key="3">
    <source>
        <dbReference type="HAMAP-Rule" id="MF_00272"/>
    </source>
</evidence>
<feature type="domain" description="Lipoyl-binding" evidence="5">
    <location>
        <begin position="22"/>
        <end position="104"/>
    </location>
</feature>
<sequence length="129" mass="14190">MTYPANLKYTKTHEYARVEGNKAYVGITNYAQDQLGDIVFVELPEVGRELKAGEIFATVESVKAVSDCYAPVSGKVIEVNEKIADSPELLNKDPHGEGWICAIEMSDPSELENLMDNVAYEKHASEGGH</sequence>
<gene>
    <name evidence="3 6" type="primary">gcvH</name>
    <name evidence="6" type="ORF">IMF26_02425</name>
</gene>
<protein>
    <recommendedName>
        <fullName evidence="3">Glycine cleavage system H protein</fullName>
    </recommendedName>
</protein>
<dbReference type="PROSITE" id="PS50968">
    <property type="entry name" value="BIOTINYL_LIPOYL"/>
    <property type="match status" value="1"/>
</dbReference>
<dbReference type="InterPro" id="IPR017453">
    <property type="entry name" value="GCV_H_sub"/>
</dbReference>
<reference evidence="6" key="2">
    <citation type="journal article" date="2023" name="Biology">
        <title>Prokaryotic Life Associated with Coal-Fire Gas Vents Revealed by Metagenomics.</title>
        <authorList>
            <person name="Kadnikov V.V."/>
            <person name="Mardanov A.V."/>
            <person name="Beletsky A.V."/>
            <person name="Karnachuk O.V."/>
            <person name="Ravin N.V."/>
        </authorList>
    </citation>
    <scope>NUCLEOTIDE SEQUENCE</scope>
    <source>
        <strain evidence="6">Bu02</strain>
    </source>
</reference>
<organism evidence="6">
    <name type="scientific">Candidatus Fermentithermobacillus carboniphilus</name>
    <dbReference type="NCBI Taxonomy" id="3085328"/>
    <lineage>
        <taxon>Bacteria</taxon>
        <taxon>Bacillati</taxon>
        <taxon>Bacillota</taxon>
        <taxon>Candidatus Fermentithermobacillia</taxon>
        <taxon>Candidatus Fermentithermobacillales</taxon>
        <taxon>Candidatus Fermentithermobacillaceae</taxon>
        <taxon>Candidatus Fermentithermobacillus</taxon>
    </lineage>
</organism>
<evidence type="ECO:0000256" key="4">
    <source>
        <dbReference type="PIRSR" id="PIRSR617453-50"/>
    </source>
</evidence>
<dbReference type="InterPro" id="IPR011053">
    <property type="entry name" value="Single_hybrid_motif"/>
</dbReference>
<dbReference type="Gene3D" id="2.40.50.100">
    <property type="match status" value="1"/>
</dbReference>
<accession>A0AAT9LDZ9</accession>
<dbReference type="AlphaFoldDB" id="A0AAT9LDZ9"/>
<dbReference type="GO" id="GO:0009249">
    <property type="term" value="P:protein lipoylation"/>
    <property type="evidence" value="ECO:0007669"/>
    <property type="project" value="TreeGrafter"/>
</dbReference>
<comment type="cofactor">
    <cofactor evidence="3">
        <name>(R)-lipoate</name>
        <dbReference type="ChEBI" id="CHEBI:83088"/>
    </cofactor>
    <text evidence="3">Binds 1 lipoyl cofactor covalently.</text>
</comment>
<comment type="function">
    <text evidence="3">The glycine cleavage system catalyzes the degradation of glycine. The H protein shuttles the methylamine group of glycine from the P protein to the T protein.</text>
</comment>
<evidence type="ECO:0000256" key="2">
    <source>
        <dbReference type="ARBA" id="ARBA00022823"/>
    </source>
</evidence>
<reference evidence="6" key="1">
    <citation type="submission" date="2020-10" db="EMBL/GenBank/DDBJ databases">
        <authorList>
            <person name="Kadnikov V."/>
            <person name="Beletsky A.V."/>
            <person name="Mardanov A.V."/>
            <person name="Karnachuk O.V."/>
            <person name="Ravin N.V."/>
        </authorList>
    </citation>
    <scope>NUCLEOTIDE SEQUENCE</scope>
    <source>
        <strain evidence="6">Bu02</strain>
    </source>
</reference>
<comment type="subunit">
    <text evidence="3">The glycine cleavage system is composed of four proteins: P, T, L and H.</text>
</comment>
<evidence type="ECO:0000313" key="6">
    <source>
        <dbReference type="EMBL" id="QUL98948.1"/>
    </source>
</evidence>
<dbReference type="Pfam" id="PF01597">
    <property type="entry name" value="GCV_H"/>
    <property type="match status" value="1"/>
</dbReference>
<dbReference type="HAMAP" id="MF_00272">
    <property type="entry name" value="GcvH"/>
    <property type="match status" value="1"/>
</dbReference>
<dbReference type="CDD" id="cd06848">
    <property type="entry name" value="GCS_H"/>
    <property type="match status" value="1"/>
</dbReference>
<evidence type="ECO:0000256" key="1">
    <source>
        <dbReference type="ARBA" id="ARBA00009249"/>
    </source>
</evidence>
<dbReference type="SUPFAM" id="SSF51230">
    <property type="entry name" value="Single hybrid motif"/>
    <property type="match status" value="1"/>
</dbReference>
<name>A0AAT9LDZ9_9FIRM</name>
<dbReference type="PANTHER" id="PTHR11715">
    <property type="entry name" value="GLYCINE CLEAVAGE SYSTEM H PROTEIN"/>
    <property type="match status" value="1"/>
</dbReference>
<dbReference type="EMBL" id="CP062796">
    <property type="protein sequence ID" value="QUL98948.1"/>
    <property type="molecule type" value="Genomic_DNA"/>
</dbReference>
<dbReference type="GO" id="GO:0005960">
    <property type="term" value="C:glycine cleavage complex"/>
    <property type="evidence" value="ECO:0007669"/>
    <property type="project" value="InterPro"/>
</dbReference>
<dbReference type="InterPro" id="IPR000089">
    <property type="entry name" value="Biotin_lipoyl"/>
</dbReference>